<organism evidence="2 4">
    <name type="scientific">Marivita cryptomonadis</name>
    <dbReference type="NCBI Taxonomy" id="505252"/>
    <lineage>
        <taxon>Bacteria</taxon>
        <taxon>Pseudomonadati</taxon>
        <taxon>Pseudomonadota</taxon>
        <taxon>Alphaproteobacteria</taxon>
        <taxon>Rhodobacterales</taxon>
        <taxon>Roseobacteraceae</taxon>
        <taxon>Marivita</taxon>
    </lineage>
</organism>
<sequence>MTTRLPFFLMAVLSGLVALGSWRFLGLGFDLSFPGFEDHLEARRMVFALHVTLAPVALVAGVLQFMPKLRARRPVLHRWTGRLYALCVLVSGVAGFWLGLFAPGGWVPGLGFMILAVLWIGTTAKAVYHARRREFAQHRVWMIRSFALTLAGVTLRIYLAGYMLNGVSYVDASPVLAWICWVPNALIAEWWLARDRRHPAVPTGR</sequence>
<dbReference type="GeneID" id="62642871"/>
<gene>
    <name evidence="2" type="ORF">JQX41_02550</name>
    <name evidence="3" type="ORF">JQX48_02550</name>
</gene>
<feature type="transmembrane region" description="Helical" evidence="1">
    <location>
        <begin position="175"/>
        <end position="193"/>
    </location>
</feature>
<dbReference type="Proteomes" id="UP000755667">
    <property type="component" value="Unassembled WGS sequence"/>
</dbReference>
<protein>
    <submittedName>
        <fullName evidence="2">DUF2306 domain-containing protein</fullName>
    </submittedName>
</protein>
<dbReference type="EMBL" id="JAFBXE010000002">
    <property type="protein sequence ID" value="MBM2411168.1"/>
    <property type="molecule type" value="Genomic_DNA"/>
</dbReference>
<evidence type="ECO:0000256" key="1">
    <source>
        <dbReference type="SAM" id="Phobius"/>
    </source>
</evidence>
<dbReference type="Proteomes" id="UP000809440">
    <property type="component" value="Unassembled WGS sequence"/>
</dbReference>
<evidence type="ECO:0000313" key="5">
    <source>
        <dbReference type="Proteomes" id="UP000809440"/>
    </source>
</evidence>
<evidence type="ECO:0000313" key="3">
    <source>
        <dbReference type="EMBL" id="MBM2415835.1"/>
    </source>
</evidence>
<dbReference type="AlphaFoldDB" id="A0A9Q2NRW1"/>
<keyword evidence="1" id="KW-0472">Membrane</keyword>
<proteinExistence type="predicted"/>
<dbReference type="InterPro" id="IPR018750">
    <property type="entry name" value="DUF2306_membrane"/>
</dbReference>
<keyword evidence="1" id="KW-0812">Transmembrane</keyword>
<dbReference type="RefSeq" id="WP_085632799.1">
    <property type="nucleotide sequence ID" value="NZ_JAFBWU010000002.1"/>
</dbReference>
<feature type="transmembrane region" description="Helical" evidence="1">
    <location>
        <begin position="45"/>
        <end position="63"/>
    </location>
</feature>
<comment type="caution">
    <text evidence="2">The sequence shown here is derived from an EMBL/GenBank/DDBJ whole genome shotgun (WGS) entry which is preliminary data.</text>
</comment>
<evidence type="ECO:0000313" key="2">
    <source>
        <dbReference type="EMBL" id="MBM2411168.1"/>
    </source>
</evidence>
<reference evidence="2 5" key="1">
    <citation type="submission" date="2021-01" db="EMBL/GenBank/DDBJ databases">
        <title>Diatom-associated Roseobacters Show Island Model of Population Structure.</title>
        <authorList>
            <person name="Qu L."/>
            <person name="Feng X."/>
            <person name="Chen Y."/>
            <person name="Li L."/>
            <person name="Wang X."/>
            <person name="Hu Z."/>
            <person name="Wang H."/>
            <person name="Luo H."/>
        </authorList>
    </citation>
    <scope>NUCLEOTIDE SEQUENCE</scope>
    <source>
        <strain evidence="3 5">CC28-63</strain>
        <strain evidence="2">CC28-69</strain>
    </source>
</reference>
<feature type="transmembrane region" description="Helical" evidence="1">
    <location>
        <begin position="7"/>
        <end position="25"/>
    </location>
</feature>
<name>A0A9Q2NRW1_9RHOB</name>
<keyword evidence="1" id="KW-1133">Transmembrane helix</keyword>
<feature type="transmembrane region" description="Helical" evidence="1">
    <location>
        <begin position="140"/>
        <end position="163"/>
    </location>
</feature>
<dbReference type="Pfam" id="PF10067">
    <property type="entry name" value="DUF2306"/>
    <property type="match status" value="1"/>
</dbReference>
<keyword evidence="5" id="KW-1185">Reference proteome</keyword>
<accession>A0A9Q2NRW1</accession>
<feature type="transmembrane region" description="Helical" evidence="1">
    <location>
        <begin position="83"/>
        <end position="100"/>
    </location>
</feature>
<dbReference type="OrthoDB" id="8759010at2"/>
<dbReference type="EMBL" id="JAFBXF010000002">
    <property type="protein sequence ID" value="MBM2415835.1"/>
    <property type="molecule type" value="Genomic_DNA"/>
</dbReference>
<feature type="transmembrane region" description="Helical" evidence="1">
    <location>
        <begin position="106"/>
        <end position="128"/>
    </location>
</feature>
<evidence type="ECO:0000313" key="4">
    <source>
        <dbReference type="Proteomes" id="UP000755667"/>
    </source>
</evidence>